<organism evidence="1">
    <name type="scientific">Arundo donax</name>
    <name type="common">Giant reed</name>
    <name type="synonym">Donax arundinaceus</name>
    <dbReference type="NCBI Taxonomy" id="35708"/>
    <lineage>
        <taxon>Eukaryota</taxon>
        <taxon>Viridiplantae</taxon>
        <taxon>Streptophyta</taxon>
        <taxon>Embryophyta</taxon>
        <taxon>Tracheophyta</taxon>
        <taxon>Spermatophyta</taxon>
        <taxon>Magnoliopsida</taxon>
        <taxon>Liliopsida</taxon>
        <taxon>Poales</taxon>
        <taxon>Poaceae</taxon>
        <taxon>PACMAD clade</taxon>
        <taxon>Arundinoideae</taxon>
        <taxon>Arundineae</taxon>
        <taxon>Arundo</taxon>
    </lineage>
</organism>
<protein>
    <submittedName>
        <fullName evidence="1">Uncharacterized protein</fullName>
    </submittedName>
</protein>
<dbReference type="EMBL" id="GBRH01244113">
    <property type="protein sequence ID" value="JAD53782.1"/>
    <property type="molecule type" value="Transcribed_RNA"/>
</dbReference>
<sequence length="45" mass="5170">MPLSAQARPTTYTKPKGTRLRDTRNHIDFVRDEHVTLTIVAYPCV</sequence>
<reference evidence="1" key="1">
    <citation type="submission" date="2014-09" db="EMBL/GenBank/DDBJ databases">
        <authorList>
            <person name="Magalhaes I.L.F."/>
            <person name="Oliveira U."/>
            <person name="Santos F.R."/>
            <person name="Vidigal T.H.D.A."/>
            <person name="Brescovit A.D."/>
            <person name="Santos A.J."/>
        </authorList>
    </citation>
    <scope>NUCLEOTIDE SEQUENCE</scope>
    <source>
        <tissue evidence="1">Shoot tissue taken approximately 20 cm above the soil surface</tissue>
    </source>
</reference>
<reference evidence="1" key="2">
    <citation type="journal article" date="2015" name="Data Brief">
        <title>Shoot transcriptome of the giant reed, Arundo donax.</title>
        <authorList>
            <person name="Barrero R.A."/>
            <person name="Guerrero F.D."/>
            <person name="Moolhuijzen P."/>
            <person name="Goolsby J.A."/>
            <person name="Tidwell J."/>
            <person name="Bellgard S.E."/>
            <person name="Bellgard M.I."/>
        </authorList>
    </citation>
    <scope>NUCLEOTIDE SEQUENCE</scope>
    <source>
        <tissue evidence="1">Shoot tissue taken approximately 20 cm above the soil surface</tissue>
    </source>
</reference>
<evidence type="ECO:0000313" key="1">
    <source>
        <dbReference type="EMBL" id="JAD53782.1"/>
    </source>
</evidence>
<dbReference type="AlphaFoldDB" id="A0A0A9B378"/>
<proteinExistence type="predicted"/>
<name>A0A0A9B378_ARUDO</name>
<accession>A0A0A9B378</accession>